<feature type="transmembrane region" description="Helical" evidence="6">
    <location>
        <begin position="199"/>
        <end position="223"/>
    </location>
</feature>
<comment type="similarity">
    <text evidence="2 6">Belongs to the CTL (choline transporter-like) family.</text>
</comment>
<protein>
    <recommendedName>
        <fullName evidence="6">Choline transporter-like protein</fullName>
    </recommendedName>
</protein>
<gene>
    <name evidence="8" type="ORF">PHYEVI_LOCUS2096</name>
</gene>
<evidence type="ECO:0000256" key="4">
    <source>
        <dbReference type="ARBA" id="ARBA00022989"/>
    </source>
</evidence>
<feature type="transmembrane region" description="Helical" evidence="6">
    <location>
        <begin position="527"/>
        <end position="549"/>
    </location>
</feature>
<feature type="region of interest" description="Disordered" evidence="7">
    <location>
        <begin position="590"/>
        <end position="620"/>
    </location>
</feature>
<dbReference type="OrthoDB" id="420519at2759"/>
<comment type="subcellular location">
    <subcellularLocation>
        <location evidence="6">Cell membrane</location>
        <topology evidence="6">Multi-pass membrane protein</topology>
    </subcellularLocation>
    <subcellularLocation>
        <location evidence="1">Membrane</location>
        <topology evidence="1">Multi-pass membrane protein</topology>
    </subcellularLocation>
</comment>
<proteinExistence type="inferred from homology"/>
<evidence type="ECO:0000256" key="5">
    <source>
        <dbReference type="ARBA" id="ARBA00023136"/>
    </source>
</evidence>
<evidence type="ECO:0000256" key="2">
    <source>
        <dbReference type="ARBA" id="ARBA00007168"/>
    </source>
</evidence>
<evidence type="ECO:0000313" key="9">
    <source>
        <dbReference type="Proteomes" id="UP001153712"/>
    </source>
</evidence>
<name>A0A9N9TI48_PHYSR</name>
<feature type="transmembrane region" description="Helical" evidence="6">
    <location>
        <begin position="175"/>
        <end position="193"/>
    </location>
</feature>
<keyword evidence="4 6" id="KW-1133">Transmembrane helix</keyword>
<organism evidence="8 9">
    <name type="scientific">Phyllotreta striolata</name>
    <name type="common">Striped flea beetle</name>
    <name type="synonym">Crioceris striolata</name>
    <dbReference type="NCBI Taxonomy" id="444603"/>
    <lineage>
        <taxon>Eukaryota</taxon>
        <taxon>Metazoa</taxon>
        <taxon>Ecdysozoa</taxon>
        <taxon>Arthropoda</taxon>
        <taxon>Hexapoda</taxon>
        <taxon>Insecta</taxon>
        <taxon>Pterygota</taxon>
        <taxon>Neoptera</taxon>
        <taxon>Endopterygota</taxon>
        <taxon>Coleoptera</taxon>
        <taxon>Polyphaga</taxon>
        <taxon>Cucujiformia</taxon>
        <taxon>Chrysomeloidea</taxon>
        <taxon>Chrysomelidae</taxon>
        <taxon>Galerucinae</taxon>
        <taxon>Alticini</taxon>
        <taxon>Phyllotreta</taxon>
    </lineage>
</organism>
<dbReference type="GO" id="GO:0022857">
    <property type="term" value="F:transmembrane transporter activity"/>
    <property type="evidence" value="ECO:0007669"/>
    <property type="project" value="UniProtKB-UniRule"/>
</dbReference>
<accession>A0A9N9TI48</accession>
<dbReference type="Proteomes" id="UP001153712">
    <property type="component" value="Chromosome 11"/>
</dbReference>
<feature type="compositionally biased region" description="Basic and acidic residues" evidence="7">
    <location>
        <begin position="590"/>
        <end position="605"/>
    </location>
</feature>
<keyword evidence="3 6" id="KW-0812">Transmembrane</keyword>
<evidence type="ECO:0000256" key="6">
    <source>
        <dbReference type="RuleBase" id="RU368066"/>
    </source>
</evidence>
<evidence type="ECO:0000256" key="1">
    <source>
        <dbReference type="ARBA" id="ARBA00004141"/>
    </source>
</evidence>
<reference evidence="8" key="1">
    <citation type="submission" date="2022-01" db="EMBL/GenBank/DDBJ databases">
        <authorList>
            <person name="King R."/>
        </authorList>
    </citation>
    <scope>NUCLEOTIDE SEQUENCE</scope>
</reference>
<evidence type="ECO:0000313" key="8">
    <source>
        <dbReference type="EMBL" id="CAG9855650.1"/>
    </source>
</evidence>
<sequence>MGIGLSRDKVEPELRNFQMSGSEESAGEESKFKNRSSTDVCFLIALLLFLTTLICFLGYCMLNGSIYRVINGYDNCGNICGKLNNFNDKKEIGAECYGKSKINEPYHIVLRQNSTKEINRMCISNCNKYDGYRKFFNRCIPTKTQTVVNTLFSKTGLKNFFTEVSEDFQICWTEICYLCLIALALSIILLILFRYLVGLVVWIVLLGSVAVSIIGTVVLWVLWRNSKSNHDNTPSYLIPDVDTETSHTYLVFAILSTIATVIICLIIFVMRNRIKLVVQLFEESGKAIAAMPVLLFEPVLTFLFLAITVSLWFYFCLWIESAGRLTETQPNLYQYKKDGWMKFTRWYNFFAMLWMAQFAIGCQHMIIAGAVGIWYFKRNKSALGTPVLQSAENLIRYHMGSVALGSFLIALVQFARLLLKFVEKYLKKREGKCAECMLKCCNCCLYCFEKILKYISRNAYIQVATHGYPFCKGGQQAFKLLSSNVLRVAAINSVGDFVLFLGKVVVVIATVLIGIKMLQYKDGLQHMWVPVTLAGLFAYFVAHCFMTVYEMAIDTVFLCFCEDCEHNDGESRPYHMSRGLMEFVENSKRTLDKRSKRPDQTEADKNVPSISGDMMKNFSG</sequence>
<dbReference type="AlphaFoldDB" id="A0A9N9TI48"/>
<dbReference type="GO" id="GO:0005886">
    <property type="term" value="C:plasma membrane"/>
    <property type="evidence" value="ECO:0007669"/>
    <property type="project" value="UniProtKB-SubCell"/>
</dbReference>
<evidence type="ECO:0000256" key="7">
    <source>
        <dbReference type="SAM" id="MobiDB-lite"/>
    </source>
</evidence>
<feature type="transmembrane region" description="Helical" evidence="6">
    <location>
        <begin position="497"/>
        <end position="515"/>
    </location>
</feature>
<feature type="transmembrane region" description="Helical" evidence="6">
    <location>
        <begin position="395"/>
        <end position="419"/>
    </location>
</feature>
<comment type="function">
    <text evidence="6">Choline transporter.</text>
</comment>
<feature type="transmembrane region" description="Helical" evidence="6">
    <location>
        <begin position="290"/>
        <end position="315"/>
    </location>
</feature>
<dbReference type="PANTHER" id="PTHR12385:SF96">
    <property type="entry name" value="CHOLINE TRANSPORTER-LIKE PROTEIN"/>
    <property type="match status" value="1"/>
</dbReference>
<dbReference type="InterPro" id="IPR007603">
    <property type="entry name" value="Choline_transptr-like"/>
</dbReference>
<dbReference type="EMBL" id="OU900104">
    <property type="protein sequence ID" value="CAG9855650.1"/>
    <property type="molecule type" value="Genomic_DNA"/>
</dbReference>
<evidence type="ECO:0000256" key="3">
    <source>
        <dbReference type="ARBA" id="ARBA00022692"/>
    </source>
</evidence>
<keyword evidence="5 6" id="KW-0472">Membrane</keyword>
<feature type="transmembrane region" description="Helical" evidence="6">
    <location>
        <begin position="346"/>
        <end position="375"/>
    </location>
</feature>
<dbReference type="Pfam" id="PF04515">
    <property type="entry name" value="Choline_transpo"/>
    <property type="match status" value="1"/>
</dbReference>
<dbReference type="PANTHER" id="PTHR12385">
    <property type="entry name" value="CHOLINE TRANSPORTER-LIKE (SLC FAMILY 44)"/>
    <property type="match status" value="1"/>
</dbReference>
<feature type="transmembrane region" description="Helical" evidence="6">
    <location>
        <begin position="42"/>
        <end position="62"/>
    </location>
</feature>
<feature type="transmembrane region" description="Helical" evidence="6">
    <location>
        <begin position="249"/>
        <end position="270"/>
    </location>
</feature>
<keyword evidence="9" id="KW-1185">Reference proteome</keyword>